<dbReference type="PROSITE" id="PS51864">
    <property type="entry name" value="ASTACIN"/>
    <property type="match status" value="1"/>
</dbReference>
<dbReference type="PANTHER" id="PTHR10127:SF883">
    <property type="entry name" value="ZINC METALLOPROTEINASE NAS-8"/>
    <property type="match status" value="1"/>
</dbReference>
<organism evidence="4 5">
    <name type="scientific">Penaeus vannamei</name>
    <name type="common">Whiteleg shrimp</name>
    <name type="synonym">Litopenaeus vannamei</name>
    <dbReference type="NCBI Taxonomy" id="6689"/>
    <lineage>
        <taxon>Eukaryota</taxon>
        <taxon>Metazoa</taxon>
        <taxon>Ecdysozoa</taxon>
        <taxon>Arthropoda</taxon>
        <taxon>Crustacea</taxon>
        <taxon>Multicrustacea</taxon>
        <taxon>Malacostraca</taxon>
        <taxon>Eumalacostraca</taxon>
        <taxon>Eucarida</taxon>
        <taxon>Decapoda</taxon>
        <taxon>Dendrobranchiata</taxon>
        <taxon>Penaeoidea</taxon>
        <taxon>Penaeidae</taxon>
        <taxon>Penaeus</taxon>
    </lineage>
</organism>
<gene>
    <name evidence="4" type="ORF">C7M84_020532</name>
</gene>
<dbReference type="PANTHER" id="PTHR10127">
    <property type="entry name" value="DISCOIDIN, CUB, EGF, LAMININ , AND ZINC METALLOPROTEASE DOMAIN CONTAINING"/>
    <property type="match status" value="1"/>
</dbReference>
<dbReference type="STRING" id="6689.A0A3R7QAF3"/>
<dbReference type="InterPro" id="IPR001506">
    <property type="entry name" value="Peptidase_M12A"/>
</dbReference>
<reference evidence="4 5" key="1">
    <citation type="submission" date="2018-04" db="EMBL/GenBank/DDBJ databases">
        <authorList>
            <person name="Zhang X."/>
            <person name="Yuan J."/>
            <person name="Li F."/>
            <person name="Xiang J."/>
        </authorList>
    </citation>
    <scope>NUCLEOTIDE SEQUENCE [LARGE SCALE GENOMIC DNA]</scope>
    <source>
        <tissue evidence="4">Muscle</tissue>
    </source>
</reference>
<comment type="cofactor">
    <cofactor evidence="1 2">
        <name>Zn(2+)</name>
        <dbReference type="ChEBI" id="CHEBI:29105"/>
    </cofactor>
    <text evidence="1 2">Binds 1 zinc ion per subunit.</text>
</comment>
<dbReference type="SUPFAM" id="SSF55486">
    <property type="entry name" value="Metalloproteases ('zincins'), catalytic domain"/>
    <property type="match status" value="1"/>
</dbReference>
<keyword evidence="1 2" id="KW-0645">Protease</keyword>
<keyword evidence="2" id="KW-0732">Signal</keyword>
<dbReference type="GO" id="GO:0004222">
    <property type="term" value="F:metalloendopeptidase activity"/>
    <property type="evidence" value="ECO:0007669"/>
    <property type="project" value="UniProtKB-UniRule"/>
</dbReference>
<protein>
    <recommendedName>
        <fullName evidence="2">Metalloendopeptidase</fullName>
        <ecNumber evidence="2">3.4.24.-</ecNumber>
    </recommendedName>
</protein>
<keyword evidence="1 2" id="KW-0479">Metal-binding</keyword>
<dbReference type="InterPro" id="IPR024079">
    <property type="entry name" value="MetalloPept_cat_dom_sf"/>
</dbReference>
<comment type="caution">
    <text evidence="4">The sequence shown here is derived from an EMBL/GenBank/DDBJ whole genome shotgun (WGS) entry which is preliminary data.</text>
</comment>
<comment type="caution">
    <text evidence="1">Lacks conserved residue(s) required for the propagation of feature annotation.</text>
</comment>
<keyword evidence="1 2" id="KW-0482">Metalloprotease</keyword>
<feature type="binding site" evidence="1">
    <location>
        <position position="151"/>
    </location>
    <ligand>
        <name>Zn(2+)</name>
        <dbReference type="ChEBI" id="CHEBI:29105"/>
        <note>catalytic</note>
    </ligand>
</feature>
<proteinExistence type="predicted"/>
<evidence type="ECO:0000313" key="5">
    <source>
        <dbReference type="Proteomes" id="UP000283509"/>
    </source>
</evidence>
<dbReference type="InterPro" id="IPR034035">
    <property type="entry name" value="Astacin-like_dom"/>
</dbReference>
<feature type="binding site" evidence="1">
    <location>
        <position position="155"/>
    </location>
    <ligand>
        <name>Zn(2+)</name>
        <dbReference type="ChEBI" id="CHEBI:29105"/>
        <note>catalytic</note>
    </ligand>
</feature>
<evidence type="ECO:0000313" key="4">
    <source>
        <dbReference type="EMBL" id="ROT61684.1"/>
    </source>
</evidence>
<dbReference type="FunFam" id="3.40.390.10:FF:000142">
    <property type="entry name" value="Astacin"/>
    <property type="match status" value="1"/>
</dbReference>
<dbReference type="AlphaFoldDB" id="A0A3R7QAF3"/>
<keyword evidence="1 2" id="KW-0862">Zinc</keyword>
<dbReference type="PRINTS" id="PR00480">
    <property type="entry name" value="ASTACIN"/>
</dbReference>
<dbReference type="CDD" id="cd04280">
    <property type="entry name" value="ZnMc_astacin_like"/>
    <property type="match status" value="1"/>
</dbReference>
<dbReference type="EC" id="3.4.24.-" evidence="2"/>
<dbReference type="InterPro" id="IPR006026">
    <property type="entry name" value="Peptidase_Metallo"/>
</dbReference>
<sequence>MLRVSTVLYIMILVVLLAVAAVASATPTIPRAAQAMYNPKLFQGDIMGIAGQEPGHERAAILGDEYLWSGGVVPYIFGPSVDSYQKSVILAGMSDFHDRTCIRFIERTTQANYLEIVTNDSGCWSYVGTIGGMQRLSLDTNGCIYKGTAIHELMHAIGFYHEHCRNDRDDYVTIHYENVQDGYAYAFDKDTYWRYVGENYNYASIMHYGTYAFSVNWGVAETIVPTDPNVILVEAYDKDHMEQSDANQINNLYASECARRK</sequence>
<reference evidence="4 5" key="2">
    <citation type="submission" date="2019-01" db="EMBL/GenBank/DDBJ databases">
        <title>The decoding of complex shrimp genome reveals the adaptation for benthos swimmer, frequently molting mechanism and breeding impact on genome.</title>
        <authorList>
            <person name="Sun Y."/>
            <person name="Gao Y."/>
            <person name="Yu Y."/>
        </authorList>
    </citation>
    <scope>NUCLEOTIDE SEQUENCE [LARGE SCALE GENOMIC DNA]</scope>
    <source>
        <tissue evidence="4">Muscle</tissue>
    </source>
</reference>
<keyword evidence="1 2" id="KW-0378">Hydrolase</keyword>
<keyword evidence="5" id="KW-1185">Reference proteome</keyword>
<dbReference type="GO" id="GO:0006508">
    <property type="term" value="P:proteolysis"/>
    <property type="evidence" value="ECO:0007669"/>
    <property type="project" value="UniProtKB-KW"/>
</dbReference>
<dbReference type="OrthoDB" id="6331551at2759"/>
<dbReference type="GO" id="GO:0008270">
    <property type="term" value="F:zinc ion binding"/>
    <property type="evidence" value="ECO:0007669"/>
    <property type="project" value="UniProtKB-UniRule"/>
</dbReference>
<feature type="domain" description="Peptidase M12A" evidence="3">
    <location>
        <begin position="59"/>
        <end position="258"/>
    </location>
</feature>
<dbReference type="Pfam" id="PF01400">
    <property type="entry name" value="Astacin"/>
    <property type="match status" value="1"/>
</dbReference>
<evidence type="ECO:0000256" key="2">
    <source>
        <dbReference type="RuleBase" id="RU361183"/>
    </source>
</evidence>
<dbReference type="EMBL" id="QCYY01004036">
    <property type="protein sequence ID" value="ROT61684.1"/>
    <property type="molecule type" value="Genomic_DNA"/>
</dbReference>
<feature type="binding site" evidence="1">
    <location>
        <position position="161"/>
    </location>
    <ligand>
        <name>Zn(2+)</name>
        <dbReference type="ChEBI" id="CHEBI:29105"/>
        <note>catalytic</note>
    </ligand>
</feature>
<dbReference type="Proteomes" id="UP000283509">
    <property type="component" value="Unassembled WGS sequence"/>
</dbReference>
<evidence type="ECO:0000256" key="1">
    <source>
        <dbReference type="PROSITE-ProRule" id="PRU01211"/>
    </source>
</evidence>
<feature type="active site" evidence="1">
    <location>
        <position position="152"/>
    </location>
</feature>
<name>A0A3R7QAF3_PENVA</name>
<dbReference type="SMR" id="A0A3R7QAF3"/>
<feature type="signal peptide" evidence="2">
    <location>
        <begin position="1"/>
        <end position="25"/>
    </location>
</feature>
<dbReference type="Gene3D" id="3.40.390.10">
    <property type="entry name" value="Collagenase (Catalytic Domain)"/>
    <property type="match status" value="1"/>
</dbReference>
<accession>A0A3R7QAF3</accession>
<evidence type="ECO:0000259" key="3">
    <source>
        <dbReference type="PROSITE" id="PS51864"/>
    </source>
</evidence>
<dbReference type="SMART" id="SM00235">
    <property type="entry name" value="ZnMc"/>
    <property type="match status" value="1"/>
</dbReference>
<feature type="chain" id="PRO_5018381889" description="Metalloendopeptidase" evidence="2">
    <location>
        <begin position="26"/>
        <end position="261"/>
    </location>
</feature>